<protein>
    <submittedName>
        <fullName evidence="1">Uncharacterized protein</fullName>
    </submittedName>
</protein>
<dbReference type="AlphaFoldDB" id="A0A385ADH3"/>
<proteinExistence type="predicted"/>
<gene>
    <name evidence="1" type="ORF">DT351_04565</name>
</gene>
<dbReference type="RefSeq" id="WP_076786879.1">
    <property type="nucleotide sequence ID" value="NZ_CP015493.1"/>
</dbReference>
<sequence length="104" mass="12384">MNNAELQAYLEEHSRVINTFRAKGLDYQNEKNQKRQPARRWNENRVNRAVDKMVAEFIASIQVKMAFNIRGEHAKEYQTWLTFIEQNEVVEGLEESVNEMAFEY</sequence>
<dbReference type="Proteomes" id="UP000257607">
    <property type="component" value="Chromosome"/>
</dbReference>
<reference evidence="1 2" key="1">
    <citation type="submission" date="2018-07" db="EMBL/GenBank/DDBJ databases">
        <title>Lactobacillus curvatus genome sequence.</title>
        <authorList>
            <person name="Prechtl R."/>
        </authorList>
    </citation>
    <scope>NUCLEOTIDE SEQUENCE [LARGE SCALE GENOMIC DNA]</scope>
    <source>
        <strain evidence="1 2">TMW 1.1928</strain>
    </source>
</reference>
<evidence type="ECO:0000313" key="1">
    <source>
        <dbReference type="EMBL" id="AXN35674.1"/>
    </source>
</evidence>
<evidence type="ECO:0000313" key="2">
    <source>
        <dbReference type="Proteomes" id="UP000257607"/>
    </source>
</evidence>
<dbReference type="EMBL" id="CP031003">
    <property type="protein sequence ID" value="AXN35674.1"/>
    <property type="molecule type" value="Genomic_DNA"/>
</dbReference>
<accession>A0A385ADH3</accession>
<name>A0A385ADH3_LATCU</name>
<organism evidence="1 2">
    <name type="scientific">Latilactobacillus curvatus</name>
    <name type="common">Lactobacillus curvatus</name>
    <dbReference type="NCBI Taxonomy" id="28038"/>
    <lineage>
        <taxon>Bacteria</taxon>
        <taxon>Bacillati</taxon>
        <taxon>Bacillota</taxon>
        <taxon>Bacilli</taxon>
        <taxon>Lactobacillales</taxon>
        <taxon>Lactobacillaceae</taxon>
        <taxon>Latilactobacillus</taxon>
    </lineage>
</organism>